<dbReference type="OrthoDB" id="9796962at2"/>
<dbReference type="Proteomes" id="UP000242469">
    <property type="component" value="Unassembled WGS sequence"/>
</dbReference>
<dbReference type="SUPFAM" id="SSF110087">
    <property type="entry name" value="DR1885-like metal-binding protein"/>
    <property type="match status" value="1"/>
</dbReference>
<evidence type="ECO:0000313" key="3">
    <source>
        <dbReference type="Proteomes" id="UP000242469"/>
    </source>
</evidence>
<evidence type="ECO:0000313" key="2">
    <source>
        <dbReference type="EMBL" id="SEA82748.1"/>
    </source>
</evidence>
<dbReference type="InterPro" id="IPR036182">
    <property type="entry name" value="PCuAC_sf"/>
</dbReference>
<organism evidence="2 3">
    <name type="scientific">Marinobacterium iners DSM 11526</name>
    <dbReference type="NCBI Taxonomy" id="1122198"/>
    <lineage>
        <taxon>Bacteria</taxon>
        <taxon>Pseudomonadati</taxon>
        <taxon>Pseudomonadota</taxon>
        <taxon>Gammaproteobacteria</taxon>
        <taxon>Oceanospirillales</taxon>
        <taxon>Oceanospirillaceae</taxon>
        <taxon>Marinobacterium</taxon>
    </lineage>
</organism>
<dbReference type="AlphaFoldDB" id="A0A1H4EDD9"/>
<sequence length="154" mass="16403">MTRLSTLLTALCLSSSMAFAADISVEQPVARATPPGQPNSAAFMQLVNKGETTALVAAKSSVADVVELHTHTNDEGVMRMRKIEKIELPAGETTVLQPGGLHVMLIGLKQPLQAGSQIDLSLEYADGSQQQVEVPVQMAMPAGMQMQQQKHGSH</sequence>
<evidence type="ECO:0000256" key="1">
    <source>
        <dbReference type="SAM" id="SignalP"/>
    </source>
</evidence>
<dbReference type="InterPro" id="IPR007410">
    <property type="entry name" value="LpqE-like"/>
</dbReference>
<gene>
    <name evidence="2" type="ORF">SAMN02745729_10816</name>
</gene>
<keyword evidence="1" id="KW-0732">Signal</keyword>
<feature type="signal peptide" evidence="1">
    <location>
        <begin position="1"/>
        <end position="20"/>
    </location>
</feature>
<name>A0A1H4EDD9_9GAMM</name>
<accession>A0A1H4EDD9</accession>
<dbReference type="Pfam" id="PF04314">
    <property type="entry name" value="PCuAC"/>
    <property type="match status" value="1"/>
</dbReference>
<dbReference type="Gene3D" id="2.60.40.1890">
    <property type="entry name" value="PCu(A)C copper chaperone"/>
    <property type="match status" value="1"/>
</dbReference>
<keyword evidence="3" id="KW-1185">Reference proteome</keyword>
<dbReference type="RefSeq" id="WP_091826554.1">
    <property type="nucleotide sequence ID" value="NZ_FNRJ01000008.1"/>
</dbReference>
<reference evidence="3" key="1">
    <citation type="submission" date="2016-10" db="EMBL/GenBank/DDBJ databases">
        <authorList>
            <person name="Varghese N."/>
            <person name="Submissions S."/>
        </authorList>
    </citation>
    <scope>NUCLEOTIDE SEQUENCE [LARGE SCALE GENOMIC DNA]</scope>
    <source>
        <strain evidence="3">DSM 11526</strain>
    </source>
</reference>
<evidence type="ECO:0008006" key="4">
    <source>
        <dbReference type="Google" id="ProtNLM"/>
    </source>
</evidence>
<dbReference type="EMBL" id="FNRJ01000008">
    <property type="protein sequence ID" value="SEA82748.1"/>
    <property type="molecule type" value="Genomic_DNA"/>
</dbReference>
<protein>
    <recommendedName>
        <fullName evidence="4">Copper(I)-binding protein</fullName>
    </recommendedName>
</protein>
<dbReference type="InterPro" id="IPR058248">
    <property type="entry name" value="Lxx211020-like"/>
</dbReference>
<feature type="chain" id="PRO_5017367570" description="Copper(I)-binding protein" evidence="1">
    <location>
        <begin position="21"/>
        <end position="154"/>
    </location>
</feature>
<dbReference type="PANTHER" id="PTHR36302:SF1">
    <property type="entry name" value="COPPER CHAPERONE PCU(A)C"/>
    <property type="match status" value="1"/>
</dbReference>
<proteinExistence type="predicted"/>
<dbReference type="STRING" id="1122198.SAMN02745729_10816"/>
<dbReference type="PANTHER" id="PTHR36302">
    <property type="entry name" value="BLR7088 PROTEIN"/>
    <property type="match status" value="1"/>
</dbReference>